<protein>
    <submittedName>
        <fullName evidence="1">Uncharacterized protein</fullName>
    </submittedName>
</protein>
<dbReference type="RefSeq" id="WP_136831114.1">
    <property type="nucleotide sequence ID" value="NZ_SWBM01000002.1"/>
</dbReference>
<organism evidence="1 2">
    <name type="scientific">Robertmurraya kyonggiensis</name>
    <dbReference type="NCBI Taxonomy" id="1037680"/>
    <lineage>
        <taxon>Bacteria</taxon>
        <taxon>Bacillati</taxon>
        <taxon>Bacillota</taxon>
        <taxon>Bacilli</taxon>
        <taxon>Bacillales</taxon>
        <taxon>Bacillaceae</taxon>
        <taxon>Robertmurraya</taxon>
    </lineage>
</organism>
<dbReference type="EMBL" id="SWBM01000002">
    <property type="protein sequence ID" value="TKC16703.1"/>
    <property type="molecule type" value="Genomic_DNA"/>
</dbReference>
<name>A0A4U1D4K7_9BACI</name>
<evidence type="ECO:0000313" key="2">
    <source>
        <dbReference type="Proteomes" id="UP000307756"/>
    </source>
</evidence>
<dbReference type="Proteomes" id="UP000307756">
    <property type="component" value="Unassembled WGS sequence"/>
</dbReference>
<evidence type="ECO:0000313" key="1">
    <source>
        <dbReference type="EMBL" id="TKC16703.1"/>
    </source>
</evidence>
<reference evidence="1 2" key="1">
    <citation type="journal article" date="2011" name="J. Microbiol.">
        <title>Bacillus kyonggiensis sp. nov., isolated from soil of a lettuce field.</title>
        <authorList>
            <person name="Dong K."/>
            <person name="Lee S."/>
        </authorList>
    </citation>
    <scope>NUCLEOTIDE SEQUENCE [LARGE SCALE GENOMIC DNA]</scope>
    <source>
        <strain evidence="1 2">NB22</strain>
    </source>
</reference>
<dbReference type="OrthoDB" id="2878281at2"/>
<gene>
    <name evidence="1" type="ORF">FA727_11545</name>
</gene>
<comment type="caution">
    <text evidence="1">The sequence shown here is derived from an EMBL/GenBank/DDBJ whole genome shotgun (WGS) entry which is preliminary data.</text>
</comment>
<dbReference type="AlphaFoldDB" id="A0A4U1D4K7"/>
<sequence>MEIEIDIDKATLQDIISLIEGGTTEQEICNSKGYKAASTVSNRLKAVGATCEINGAWNFTKIDPRILTKQFWTISYSKDRSKTTFENFDLNEQEITTLKKIAEEYIKGNYERKTETLKYELFGKLLFEHAAYRNTDSLTKQLNVPVQEHVMQRLDDFANTSGLEKKFIVNKALETFLDLYDGNFQ</sequence>
<keyword evidence="2" id="KW-1185">Reference proteome</keyword>
<proteinExistence type="predicted"/>
<accession>A0A4U1D4K7</accession>